<dbReference type="EMBL" id="GISG01150569">
    <property type="protein sequence ID" value="MBA4647462.1"/>
    <property type="molecule type" value="Transcribed_RNA"/>
</dbReference>
<reference evidence="1" key="2">
    <citation type="submission" date="2020-07" db="EMBL/GenBank/DDBJ databases">
        <authorList>
            <person name="Vera ALvarez R."/>
            <person name="Arias-Moreno D.M."/>
            <person name="Jimenez-Jacinto V."/>
            <person name="Jimenez-Bremont J.F."/>
            <person name="Swaminathan K."/>
            <person name="Moose S.P."/>
            <person name="Guerrero-Gonzalez M.L."/>
            <person name="Marino-Ramirez L."/>
            <person name="Landsman D."/>
            <person name="Rodriguez-Kessler M."/>
            <person name="Delgado-Sanchez P."/>
        </authorList>
    </citation>
    <scope>NUCLEOTIDE SEQUENCE</scope>
    <source>
        <tissue evidence="1">Cladode</tissue>
    </source>
</reference>
<name>A0A7C9DNT0_OPUST</name>
<accession>A0A7C9DNT0</accession>
<evidence type="ECO:0000313" key="1">
    <source>
        <dbReference type="EMBL" id="MBA4647462.1"/>
    </source>
</evidence>
<organism evidence="1">
    <name type="scientific">Opuntia streptacantha</name>
    <name type="common">Prickly pear cactus</name>
    <name type="synonym">Opuntia cardona</name>
    <dbReference type="NCBI Taxonomy" id="393608"/>
    <lineage>
        <taxon>Eukaryota</taxon>
        <taxon>Viridiplantae</taxon>
        <taxon>Streptophyta</taxon>
        <taxon>Embryophyta</taxon>
        <taxon>Tracheophyta</taxon>
        <taxon>Spermatophyta</taxon>
        <taxon>Magnoliopsida</taxon>
        <taxon>eudicotyledons</taxon>
        <taxon>Gunneridae</taxon>
        <taxon>Pentapetalae</taxon>
        <taxon>Caryophyllales</taxon>
        <taxon>Cactineae</taxon>
        <taxon>Cactaceae</taxon>
        <taxon>Opuntioideae</taxon>
        <taxon>Opuntia</taxon>
    </lineage>
</organism>
<proteinExistence type="predicted"/>
<reference evidence="1" key="1">
    <citation type="journal article" date="2013" name="J. Plant Res.">
        <title>Effect of fungi and light on seed germination of three Opuntia species from semiarid lands of central Mexico.</title>
        <authorList>
            <person name="Delgado-Sanchez P."/>
            <person name="Jimenez-Bremont J.F."/>
            <person name="Guerrero-Gonzalez Mde L."/>
            <person name="Flores J."/>
        </authorList>
    </citation>
    <scope>NUCLEOTIDE SEQUENCE</scope>
    <source>
        <tissue evidence="1">Cladode</tissue>
    </source>
</reference>
<protein>
    <submittedName>
        <fullName evidence="1">Uncharacterized protein</fullName>
    </submittedName>
</protein>
<dbReference type="AlphaFoldDB" id="A0A7C9DNT0"/>
<sequence>MGYLNPVFSRLIADAPPEIYLVTSYCFSLRLALPYKRSKMSEALIDSFCLHPLTLGPSLLLNSLVAAELILILDSYLAANASVDRIALLAVPDVLFTGPAALIEH</sequence>
<dbReference type="EMBL" id="GISG01150570">
    <property type="protein sequence ID" value="MBA4647463.1"/>
    <property type="molecule type" value="Transcribed_RNA"/>
</dbReference>